<feature type="transmembrane region" description="Helical" evidence="7">
    <location>
        <begin position="12"/>
        <end position="32"/>
    </location>
</feature>
<evidence type="ECO:0000313" key="8">
    <source>
        <dbReference type="EMBL" id="WQG84797.1"/>
    </source>
</evidence>
<name>A0ABZ0X2H8_9GAMM</name>
<evidence type="ECO:0000256" key="7">
    <source>
        <dbReference type="SAM" id="Phobius"/>
    </source>
</evidence>
<keyword evidence="6 7" id="KW-0472">Membrane</keyword>
<comment type="subcellular location">
    <subcellularLocation>
        <location evidence="1">Cell membrane</location>
        <topology evidence="1">Multi-pass membrane protein</topology>
    </subcellularLocation>
</comment>
<keyword evidence="3 8" id="KW-0808">Transferase</keyword>
<dbReference type="EMBL" id="CP140158">
    <property type="protein sequence ID" value="WQG84797.1"/>
    <property type="molecule type" value="Genomic_DNA"/>
</dbReference>
<organism evidence="8 9">
    <name type="scientific">Kangiella aquimarina</name>
    <dbReference type="NCBI Taxonomy" id="261965"/>
    <lineage>
        <taxon>Bacteria</taxon>
        <taxon>Pseudomonadati</taxon>
        <taxon>Pseudomonadota</taxon>
        <taxon>Gammaproteobacteria</taxon>
        <taxon>Kangiellales</taxon>
        <taxon>Kangiellaceae</taxon>
        <taxon>Kangiella</taxon>
    </lineage>
</organism>
<proteinExistence type="predicted"/>
<reference evidence="8 9" key="1">
    <citation type="submission" date="2023-11" db="EMBL/GenBank/DDBJ databases">
        <title>MicrobeMod: A computational toolkit for identifying prokaryotic methylation and restriction-modification with nanopore sequencing.</title>
        <authorList>
            <person name="Crits-Christoph A."/>
            <person name="Kang S.C."/>
            <person name="Lee H."/>
            <person name="Ostrov N."/>
        </authorList>
    </citation>
    <scope>NUCLEOTIDE SEQUENCE [LARGE SCALE GENOMIC DNA]</scope>
    <source>
        <strain evidence="8 9">DSMZ 16071</strain>
    </source>
</reference>
<keyword evidence="2" id="KW-1003">Cell membrane</keyword>
<feature type="transmembrane region" description="Helical" evidence="7">
    <location>
        <begin position="80"/>
        <end position="96"/>
    </location>
</feature>
<protein>
    <submittedName>
        <fullName evidence="8">MraY family glycosyltransferase</fullName>
        <ecNumber evidence="8">2.7.8.-</ecNumber>
    </submittedName>
</protein>
<keyword evidence="9" id="KW-1185">Reference proteome</keyword>
<evidence type="ECO:0000256" key="1">
    <source>
        <dbReference type="ARBA" id="ARBA00004651"/>
    </source>
</evidence>
<dbReference type="CDD" id="cd06853">
    <property type="entry name" value="GT_WecA_like"/>
    <property type="match status" value="1"/>
</dbReference>
<dbReference type="RefSeq" id="WP_018625592.1">
    <property type="nucleotide sequence ID" value="NZ_CP140158.1"/>
</dbReference>
<dbReference type="PANTHER" id="PTHR22926">
    <property type="entry name" value="PHOSPHO-N-ACETYLMURAMOYL-PENTAPEPTIDE-TRANSFERASE"/>
    <property type="match status" value="1"/>
</dbReference>
<feature type="transmembrane region" description="Helical" evidence="7">
    <location>
        <begin position="303"/>
        <end position="322"/>
    </location>
</feature>
<feature type="transmembrane region" description="Helical" evidence="7">
    <location>
        <begin position="166"/>
        <end position="184"/>
    </location>
</feature>
<evidence type="ECO:0000256" key="4">
    <source>
        <dbReference type="ARBA" id="ARBA00022692"/>
    </source>
</evidence>
<evidence type="ECO:0000256" key="2">
    <source>
        <dbReference type="ARBA" id="ARBA00022475"/>
    </source>
</evidence>
<evidence type="ECO:0000256" key="3">
    <source>
        <dbReference type="ARBA" id="ARBA00022679"/>
    </source>
</evidence>
<keyword evidence="4 7" id="KW-0812">Transmembrane</keyword>
<gene>
    <name evidence="8" type="ORF">SR900_10025</name>
</gene>
<feature type="transmembrane region" description="Helical" evidence="7">
    <location>
        <begin position="254"/>
        <end position="271"/>
    </location>
</feature>
<keyword evidence="5 7" id="KW-1133">Transmembrane helix</keyword>
<evidence type="ECO:0000256" key="6">
    <source>
        <dbReference type="ARBA" id="ARBA00023136"/>
    </source>
</evidence>
<feature type="transmembrane region" description="Helical" evidence="7">
    <location>
        <begin position="108"/>
        <end position="129"/>
    </location>
</feature>
<feature type="transmembrane region" description="Helical" evidence="7">
    <location>
        <begin position="141"/>
        <end position="159"/>
    </location>
</feature>
<dbReference type="Proteomes" id="UP001324185">
    <property type="component" value="Chromosome"/>
</dbReference>
<dbReference type="InterPro" id="IPR000715">
    <property type="entry name" value="Glycosyl_transferase_4"/>
</dbReference>
<dbReference type="PANTHER" id="PTHR22926:SF3">
    <property type="entry name" value="UNDECAPRENYL-PHOSPHATE ALPHA-N-ACETYLGLUCOSAMINYL 1-PHOSPHATE TRANSFERASE"/>
    <property type="match status" value="1"/>
</dbReference>
<feature type="transmembrane region" description="Helical" evidence="7">
    <location>
        <begin position="328"/>
        <end position="346"/>
    </location>
</feature>
<feature type="transmembrane region" description="Helical" evidence="7">
    <location>
        <begin position="53"/>
        <end position="74"/>
    </location>
</feature>
<accession>A0ABZ0X2H8</accession>
<dbReference type="Pfam" id="PF00953">
    <property type="entry name" value="Glycos_transf_4"/>
    <property type="match status" value="1"/>
</dbReference>
<dbReference type="EC" id="2.7.8.-" evidence="8"/>
<sequence>MENLLEDITDHVLFQAEGMIALILVLAGLPILRRAAPKVGLVDHPGGRKRQCTPTPLVGGIAIFLAVTTTLFTSTLFSEFKGLILGASALFVVGLLDDRFDLQAKLRFVLQAIIVSIALSIDGVWLSSLGSLAGVDLQLGILQYPITVLAVLGVINAINMLDGLDGLASGVVLLTLFFILGFSVESGSEVVLISSSLLGATLGFWLYNYRFRWREKASVYMGDSGTILLGFSLSYIAIYLTLPQKTTNTLEPAYLLWLFALPLWDITTVLFKRIKSGRSPFLAGRDHIHHILLNHELSVRQTVLLIYGATLLGLSLGTSLYYFKFGSVGLYLSFIASLLFYIKVILRFEQKISAEVIELDISKSKSTNKKKQSKI</sequence>
<feature type="transmembrane region" description="Helical" evidence="7">
    <location>
        <begin position="219"/>
        <end position="242"/>
    </location>
</feature>
<feature type="transmembrane region" description="Helical" evidence="7">
    <location>
        <begin position="190"/>
        <end position="207"/>
    </location>
</feature>
<dbReference type="GO" id="GO:0016740">
    <property type="term" value="F:transferase activity"/>
    <property type="evidence" value="ECO:0007669"/>
    <property type="project" value="UniProtKB-KW"/>
</dbReference>
<evidence type="ECO:0000313" key="9">
    <source>
        <dbReference type="Proteomes" id="UP001324185"/>
    </source>
</evidence>
<evidence type="ECO:0000256" key="5">
    <source>
        <dbReference type="ARBA" id="ARBA00022989"/>
    </source>
</evidence>